<comment type="caution">
    <text evidence="1">The sequence shown here is derived from an EMBL/GenBank/DDBJ whole genome shotgun (WGS) entry which is preliminary data.</text>
</comment>
<name>A0A5B7CX87_PORTR</name>
<evidence type="ECO:0000313" key="2">
    <source>
        <dbReference type="Proteomes" id="UP000324222"/>
    </source>
</evidence>
<organism evidence="1 2">
    <name type="scientific">Portunus trituberculatus</name>
    <name type="common">Swimming crab</name>
    <name type="synonym">Neptunus trituberculatus</name>
    <dbReference type="NCBI Taxonomy" id="210409"/>
    <lineage>
        <taxon>Eukaryota</taxon>
        <taxon>Metazoa</taxon>
        <taxon>Ecdysozoa</taxon>
        <taxon>Arthropoda</taxon>
        <taxon>Crustacea</taxon>
        <taxon>Multicrustacea</taxon>
        <taxon>Malacostraca</taxon>
        <taxon>Eumalacostraca</taxon>
        <taxon>Eucarida</taxon>
        <taxon>Decapoda</taxon>
        <taxon>Pleocyemata</taxon>
        <taxon>Brachyura</taxon>
        <taxon>Eubrachyura</taxon>
        <taxon>Portunoidea</taxon>
        <taxon>Portunidae</taxon>
        <taxon>Portuninae</taxon>
        <taxon>Portunus</taxon>
    </lineage>
</organism>
<accession>A0A5B7CX87</accession>
<reference evidence="1 2" key="1">
    <citation type="submission" date="2019-05" db="EMBL/GenBank/DDBJ databases">
        <title>Another draft genome of Portunus trituberculatus and its Hox gene families provides insights of decapod evolution.</title>
        <authorList>
            <person name="Jeong J.-H."/>
            <person name="Song I."/>
            <person name="Kim S."/>
            <person name="Choi T."/>
            <person name="Kim D."/>
            <person name="Ryu S."/>
            <person name="Kim W."/>
        </authorList>
    </citation>
    <scope>NUCLEOTIDE SEQUENCE [LARGE SCALE GENOMIC DNA]</scope>
    <source>
        <tissue evidence="1">Muscle</tissue>
    </source>
</reference>
<proteinExistence type="predicted"/>
<keyword evidence="2" id="KW-1185">Reference proteome</keyword>
<dbReference type="AlphaFoldDB" id="A0A5B7CX87"/>
<sequence>MLRLSRIQPFHQRKIFVSRITMTSFITCENIVPVFERQPEQVDIHTILQYIMTTELDLSVLQHSPQLTGNSTHISTRPSELERQHAHRPPLVDSIDLTPTAVPPSTVARALIYDSPRVLSCRPPSLSSSSRHQPPLTVWHSFPCPGSVLHPKKHLPHLASQITDLFSCLLFLSF</sequence>
<dbReference type="EMBL" id="VSRR010000248">
    <property type="protein sequence ID" value="MPC12956.1"/>
    <property type="molecule type" value="Genomic_DNA"/>
</dbReference>
<protein>
    <submittedName>
        <fullName evidence="1">Uncharacterized protein</fullName>
    </submittedName>
</protein>
<gene>
    <name evidence="1" type="ORF">E2C01_005673</name>
</gene>
<dbReference type="Proteomes" id="UP000324222">
    <property type="component" value="Unassembled WGS sequence"/>
</dbReference>
<evidence type="ECO:0000313" key="1">
    <source>
        <dbReference type="EMBL" id="MPC12956.1"/>
    </source>
</evidence>